<gene>
    <name evidence="2" type="ORF">CYMTET_5449</name>
</gene>
<dbReference type="EMBL" id="LGRX02001041">
    <property type="protein sequence ID" value="KAK3287039.1"/>
    <property type="molecule type" value="Genomic_DNA"/>
</dbReference>
<sequence>MPTFVERVYSNDPCPPPPPAPSPFYPLPSPTPQSPVIEVQALYGLRFHAATASYDLLFDDDCHQIGGLSSVRDRIRDAFEEAGAVRAQVIAELVQDGLYGLRYGACRVRGYVDLTLSEGDDDGLYTCEAVLQSEFADAVCVLTDGTHPPPPAASTPVTPAPPIAADAPSVLPDALVAAFYGAAVMQRYRASAEYTMHEACTEQRLRTFESDLRRHHAIMSAHDASGIASIEANDITVQLVVLNSFYGLGCVLLVNISYAAEVTDTSADTLPAFDPWDGDACLIFGPVLLPDCEIQYPPPPAIAPSFGELTVASSLLTTETSDGEAFELYGFYGVASRADALLVDEYSTLQTPSIPTVVAAPDAIFTSAGQFYGLHHDRRYSATAMLHLKNACGEEELHALAAYLRAYHATRSAESDIHREVAEDAVHVLFTNITSALYGIGCMVTVNITYDAAPMVTAADPDIGPTDPWDGDLCAMFGEFLMPETCTSSDPSPPATPSPPIISPQTQPSALLHVATEITITNDAFYGFYGLHVIENGTLGEDTGSTISQLSSRSGPTHSTIYGLHIGQRLLYGAQEALPLASSCDDVNVANLRRMLQRYHADRSHYSSLHATVESSQVSVIITLHSELYGLGCVADVRIAYEAEALDDADVDVTNDDAPVMTDPWNGDPCLMFGHLLQGCKQDNPTGAVLPPPPSPFSLTPPVNFNLHPREEISVTVDLYGFYGQTHTDAQSIALNTPNIVTDQSQSTQPSPPPNVSESAVYGLNLRPLRLYGASQTLPLTGACDGIDVAVLRSTLQVYHADLSRLSRTHAAVDTSQITVNITLHTAFYGSGCVAEVRIQYEAESLNDADVADTNDDTTVVTDPWDGDLCLMLEPLLPGCTSNDDAATISPPQATAPSPPTLLKTFPPQDTSSILVELYGFYGYSDLVERKSVKDVSETIVNRSQELSSPLQFAVYGLNLGARRLYGALRELPLQGPCDRVDVHALRLALQTYHADRSRESATHAAVEPSQVSVDITLRTGLYGLGCVADVGIEYEAEALSDADVDVTNDDATVVTDPWDGDACLMFGSLLFGCAPEAPANPPPPTTAIAPPPFVNPKPRLHDEEFVAVELYGFYGLQIISASRDAKHATVSHDDVQTNLALPSPDTVTTDAVVYGLNLGARRLYGALRELPLQGPCDRVDVQALRRALQTYHADRSHESATHAAVEPSQVSVDITLRSGLYGLGCVADVGIQYEAEALTDADVDVTNDDATVVTDPWDGDACLMFGPLFLGCASEDVATTPPPPSSSRIPPSVELAEKSKPRSEELNVVNFYGFYGVPMLVTDDNDRTAVTPTPQSPTTISPTVFVTAAPTAMVESMYGLSTSMGETHLIRLHGVCEDELSTFDAYRIGEEVRDAIMEVNVRVTVDYERVGIFYGAQCNNAVAITFQAQDAADDTSLVDRVITTCTYELARCCAEQLALSTTAACSAHNIGTAAPTISAAAPTATPTAMPTSAPTTTDRGEACGPDYAFVSNRTNLYYANRMLRIHESGNCSDCAAVCDADAACEAFECNEGVRMIPNYHPPNVACVLYNTTEVVPKTWNCYFNMPGKICHHEMPIEILTQHFATTDISMHYDVWMYCEHDPQLTFAPTLPVQAPEEVTFAYTVRGGVCHDNATAVRDALIQNLNANALGNVNRTLFTEREVRVSASVREHLGLYGFDMGCTVRFHVTVTFPYSFNPPPPPLSPGMSHPPTAIAYADPSATANDDDARVFEDALQSCLMDPVSCCAIPNIFLAIFIGVDCADITHDENTLSNTVSSPPPPPCPPPVTHAPTTATPTQAPTGAPPMAPPHPPVPPFSPPNPPPPPQGCGSGYIGHHELTNLNADADSLARMTPIFMTDCTVCGEACNRMPLTGADESCVAYECDDGVWSIPHYDAATRGVACFFYRDADNEIKSSEWRHHGVLPEVMPLLDNTLRADDISRHYDTWTYCINASSTVMAPPLDRRHLQTRIDEMLPCGTAARAFSSDAMRRREDTVHDGLQQSGYGVDRSDVVFHAIVDRDLDVYYGLSVDAYCKVQYTVNITYTYAPVRTHAPTVPTEILTRERLMELTGTRPPPPPLMPVSSTMSQSKFLFEFNFDYDPFAYTLDYCYTNLAECCAMPYLLVYTLLEDCCTQSASCIFAGVSRPSPPAPLLPSPPWPLPPPQTPYAPAPHAPPSARRPTPLRCRRQSVPSFIHKNFSVFMGTGFMRPRLNLLVAPPRAPLRAAVLRVRAVSTGPGFGATEQHLAAGKR</sequence>
<evidence type="ECO:0000313" key="2">
    <source>
        <dbReference type="EMBL" id="KAK3287039.1"/>
    </source>
</evidence>
<accession>A0AAE0GZB7</accession>
<feature type="compositionally biased region" description="Pro residues" evidence="1">
    <location>
        <begin position="13"/>
        <end position="29"/>
    </location>
</feature>
<protein>
    <submittedName>
        <fullName evidence="2">Uncharacterized protein</fullName>
    </submittedName>
</protein>
<feature type="region of interest" description="Disordered" evidence="1">
    <location>
        <begin position="2171"/>
        <end position="2201"/>
    </location>
</feature>
<dbReference type="Proteomes" id="UP001190700">
    <property type="component" value="Unassembled WGS sequence"/>
</dbReference>
<organism evidence="2 3">
    <name type="scientific">Cymbomonas tetramitiformis</name>
    <dbReference type="NCBI Taxonomy" id="36881"/>
    <lineage>
        <taxon>Eukaryota</taxon>
        <taxon>Viridiplantae</taxon>
        <taxon>Chlorophyta</taxon>
        <taxon>Pyramimonadophyceae</taxon>
        <taxon>Pyramimonadales</taxon>
        <taxon>Pyramimonadaceae</taxon>
        <taxon>Cymbomonas</taxon>
    </lineage>
</organism>
<keyword evidence="3" id="KW-1185">Reference proteome</keyword>
<name>A0AAE0GZB7_9CHLO</name>
<comment type="caution">
    <text evidence="2">The sequence shown here is derived from an EMBL/GenBank/DDBJ whole genome shotgun (WGS) entry which is preliminary data.</text>
</comment>
<feature type="region of interest" description="Disordered" evidence="1">
    <location>
        <begin position="1277"/>
        <end position="1301"/>
    </location>
</feature>
<feature type="region of interest" description="Disordered" evidence="1">
    <location>
        <begin position="9"/>
        <end position="29"/>
    </location>
</feature>
<evidence type="ECO:0000256" key="1">
    <source>
        <dbReference type="SAM" id="MobiDB-lite"/>
    </source>
</evidence>
<feature type="region of interest" description="Disordered" evidence="1">
    <location>
        <begin position="1790"/>
        <end position="1851"/>
    </location>
</feature>
<feature type="compositionally biased region" description="Pro residues" evidence="1">
    <location>
        <begin position="2171"/>
        <end position="2193"/>
    </location>
</feature>
<feature type="compositionally biased region" description="Low complexity" evidence="1">
    <location>
        <begin position="1809"/>
        <end position="1821"/>
    </location>
</feature>
<dbReference type="PANTHER" id="PTHR48125:SF10">
    <property type="entry name" value="OS12G0136300 PROTEIN"/>
    <property type="match status" value="1"/>
</dbReference>
<feature type="compositionally biased region" description="Pro residues" evidence="1">
    <location>
        <begin position="1797"/>
        <end position="1808"/>
    </location>
</feature>
<feature type="compositionally biased region" description="Pro residues" evidence="1">
    <location>
        <begin position="491"/>
        <end position="502"/>
    </location>
</feature>
<reference evidence="2 3" key="1">
    <citation type="journal article" date="2015" name="Genome Biol. Evol.">
        <title>Comparative Genomics of a Bacterivorous Green Alga Reveals Evolutionary Causalities and Consequences of Phago-Mixotrophic Mode of Nutrition.</title>
        <authorList>
            <person name="Burns J.A."/>
            <person name="Paasch A."/>
            <person name="Narechania A."/>
            <person name="Kim E."/>
        </authorList>
    </citation>
    <scope>NUCLEOTIDE SEQUENCE [LARGE SCALE GENOMIC DNA]</scope>
    <source>
        <strain evidence="2 3">PLY_AMNH</strain>
    </source>
</reference>
<dbReference type="PANTHER" id="PTHR48125">
    <property type="entry name" value="LP07818P1"/>
    <property type="match status" value="1"/>
</dbReference>
<feature type="region of interest" description="Disordered" evidence="1">
    <location>
        <begin position="486"/>
        <end position="506"/>
    </location>
</feature>
<feature type="compositionally biased region" description="Pro residues" evidence="1">
    <location>
        <begin position="1822"/>
        <end position="1846"/>
    </location>
</feature>
<evidence type="ECO:0000313" key="3">
    <source>
        <dbReference type="Proteomes" id="UP001190700"/>
    </source>
</evidence>
<proteinExistence type="predicted"/>